<dbReference type="Proteomes" id="UP000770661">
    <property type="component" value="Unassembled WGS sequence"/>
</dbReference>
<gene>
    <name evidence="1" type="ORF">GWK47_028343</name>
</gene>
<comment type="caution">
    <text evidence="1">The sequence shown here is derived from an EMBL/GenBank/DDBJ whole genome shotgun (WGS) entry which is preliminary data.</text>
</comment>
<evidence type="ECO:0000313" key="2">
    <source>
        <dbReference type="Proteomes" id="UP000770661"/>
    </source>
</evidence>
<keyword evidence="2" id="KW-1185">Reference proteome</keyword>
<accession>A0A8J4YT81</accession>
<reference evidence="1" key="1">
    <citation type="submission" date="2020-07" db="EMBL/GenBank/DDBJ databases">
        <title>The High-quality genome of the commercially important snow crab, Chionoecetes opilio.</title>
        <authorList>
            <person name="Jeong J.-H."/>
            <person name="Ryu S."/>
        </authorList>
    </citation>
    <scope>NUCLEOTIDE SEQUENCE</scope>
    <source>
        <strain evidence="1">MADBK_172401_WGS</strain>
        <tissue evidence="1">Digestive gland</tissue>
    </source>
</reference>
<name>A0A8J4YT81_CHIOP</name>
<sequence length="91" mass="9855">MISNIMNVAQIQINISDPMELQHIGPHGAVLSRHGAHVSPQPTGARRSGAAIEREKPSGLVWWHLAADPATTRRVLGVAESWDAEFGNLNL</sequence>
<proteinExistence type="predicted"/>
<protein>
    <submittedName>
        <fullName evidence="1">Uncharacterized protein</fullName>
    </submittedName>
</protein>
<evidence type="ECO:0000313" key="1">
    <source>
        <dbReference type="EMBL" id="KAG0730391.1"/>
    </source>
</evidence>
<dbReference type="AlphaFoldDB" id="A0A8J4YT81"/>
<dbReference type="EMBL" id="JACEEZ010000230">
    <property type="protein sequence ID" value="KAG0730391.1"/>
    <property type="molecule type" value="Genomic_DNA"/>
</dbReference>
<organism evidence="1 2">
    <name type="scientific">Chionoecetes opilio</name>
    <name type="common">Atlantic snow crab</name>
    <name type="synonym">Cancer opilio</name>
    <dbReference type="NCBI Taxonomy" id="41210"/>
    <lineage>
        <taxon>Eukaryota</taxon>
        <taxon>Metazoa</taxon>
        <taxon>Ecdysozoa</taxon>
        <taxon>Arthropoda</taxon>
        <taxon>Crustacea</taxon>
        <taxon>Multicrustacea</taxon>
        <taxon>Malacostraca</taxon>
        <taxon>Eumalacostraca</taxon>
        <taxon>Eucarida</taxon>
        <taxon>Decapoda</taxon>
        <taxon>Pleocyemata</taxon>
        <taxon>Brachyura</taxon>
        <taxon>Eubrachyura</taxon>
        <taxon>Majoidea</taxon>
        <taxon>Majidae</taxon>
        <taxon>Chionoecetes</taxon>
    </lineage>
</organism>